<name>A0A1H0KMP3_9BACT</name>
<protein>
    <submittedName>
        <fullName evidence="2">Sugar phosphate isomerase/epimerase</fullName>
    </submittedName>
</protein>
<dbReference type="InterPro" id="IPR036237">
    <property type="entry name" value="Xyl_isomerase-like_sf"/>
</dbReference>
<dbReference type="InterPro" id="IPR013022">
    <property type="entry name" value="Xyl_isomerase-like_TIM-brl"/>
</dbReference>
<sequence length="285" mass="32053">MTHEFSLAHLTTLSCTPPELVDIAARAGYDYVSIRMTPVTAEEEHYQLVTDRKLMKETKARLADTGILVLDVELIRLDPLTEPESCLGFLEAGAELGAKGVIAQLPDPDRKRATDRFARLCDLAAPFNLTINLEFPSWTQTPDLKAAVDVLRAVDKDNAGVLVDTLHFDRSRSSLELLRQLPGSWFNFIHLCDAPAKHPDSVEGVIHTARADRYYPGEGGIDIKQILDSVPTVPFSLEIPNDRRIKRYGRLEYARRALEASRRFFADRDNCHNDQKSRILMAVNQ</sequence>
<accession>A0A1H0KMP3</accession>
<dbReference type="GO" id="GO:0016853">
    <property type="term" value="F:isomerase activity"/>
    <property type="evidence" value="ECO:0007669"/>
    <property type="project" value="UniProtKB-KW"/>
</dbReference>
<keyword evidence="3" id="KW-1185">Reference proteome</keyword>
<dbReference type="RefSeq" id="WP_092219559.1">
    <property type="nucleotide sequence ID" value="NZ_FNJI01000003.1"/>
</dbReference>
<evidence type="ECO:0000313" key="3">
    <source>
        <dbReference type="Proteomes" id="UP000199073"/>
    </source>
</evidence>
<dbReference type="SUPFAM" id="SSF51658">
    <property type="entry name" value="Xylose isomerase-like"/>
    <property type="match status" value="1"/>
</dbReference>
<dbReference type="PANTHER" id="PTHR12110:SF48">
    <property type="entry name" value="BLL3656 PROTEIN"/>
    <property type="match status" value="1"/>
</dbReference>
<dbReference type="OrthoDB" id="9072761at2"/>
<dbReference type="EMBL" id="FNJI01000003">
    <property type="protein sequence ID" value="SDO57199.1"/>
    <property type="molecule type" value="Genomic_DNA"/>
</dbReference>
<gene>
    <name evidence="2" type="ORF">SAMN05660330_00562</name>
</gene>
<proteinExistence type="predicted"/>
<dbReference type="PANTHER" id="PTHR12110">
    <property type="entry name" value="HYDROXYPYRUVATE ISOMERASE"/>
    <property type="match status" value="1"/>
</dbReference>
<evidence type="ECO:0000313" key="2">
    <source>
        <dbReference type="EMBL" id="SDO57199.1"/>
    </source>
</evidence>
<feature type="domain" description="Xylose isomerase-like TIM barrel" evidence="1">
    <location>
        <begin position="21"/>
        <end position="262"/>
    </location>
</feature>
<organism evidence="2 3">
    <name type="scientific">Desulforhopalus singaporensis</name>
    <dbReference type="NCBI Taxonomy" id="91360"/>
    <lineage>
        <taxon>Bacteria</taxon>
        <taxon>Pseudomonadati</taxon>
        <taxon>Thermodesulfobacteriota</taxon>
        <taxon>Desulfobulbia</taxon>
        <taxon>Desulfobulbales</taxon>
        <taxon>Desulfocapsaceae</taxon>
        <taxon>Desulforhopalus</taxon>
    </lineage>
</organism>
<dbReference type="STRING" id="91360.SAMN05660330_00562"/>
<evidence type="ECO:0000259" key="1">
    <source>
        <dbReference type="Pfam" id="PF01261"/>
    </source>
</evidence>
<dbReference type="Gene3D" id="3.20.20.150">
    <property type="entry name" value="Divalent-metal-dependent TIM barrel enzymes"/>
    <property type="match status" value="1"/>
</dbReference>
<dbReference type="AlphaFoldDB" id="A0A1H0KMP3"/>
<dbReference type="Proteomes" id="UP000199073">
    <property type="component" value="Unassembled WGS sequence"/>
</dbReference>
<reference evidence="2 3" key="1">
    <citation type="submission" date="2016-10" db="EMBL/GenBank/DDBJ databases">
        <authorList>
            <person name="de Groot N.N."/>
        </authorList>
    </citation>
    <scope>NUCLEOTIDE SEQUENCE [LARGE SCALE GENOMIC DNA]</scope>
    <source>
        <strain evidence="2 3">DSM 12130</strain>
    </source>
</reference>
<dbReference type="Pfam" id="PF01261">
    <property type="entry name" value="AP_endonuc_2"/>
    <property type="match status" value="1"/>
</dbReference>
<dbReference type="InterPro" id="IPR050312">
    <property type="entry name" value="IolE/XylAMocC-like"/>
</dbReference>
<keyword evidence="2" id="KW-0413">Isomerase</keyword>